<dbReference type="GO" id="GO:0006890">
    <property type="term" value="P:retrograde vesicle-mediated transport, Golgi to endoplasmic reticulum"/>
    <property type="evidence" value="ECO:0007669"/>
    <property type="project" value="InterPro"/>
</dbReference>
<dbReference type="STRING" id="98765.A0A2R6NYT7"/>
<evidence type="ECO:0000313" key="2">
    <source>
        <dbReference type="Proteomes" id="UP000186601"/>
    </source>
</evidence>
<dbReference type="InterPro" id="IPR042042">
    <property type="entry name" value="Tip20p_domB"/>
</dbReference>
<dbReference type="Pfam" id="PF04437">
    <property type="entry name" value="RINT1_TIP1"/>
    <property type="match status" value="1"/>
</dbReference>
<name>A0A2R6NYT7_9APHY</name>
<comment type="caution">
    <text evidence="1">The sequence shown here is derived from an EMBL/GenBank/DDBJ whole genome shotgun (WGS) entry which is preliminary data.</text>
</comment>
<dbReference type="EMBL" id="MLYV02000643">
    <property type="protein sequence ID" value="PSR80710.1"/>
    <property type="molecule type" value="Genomic_DNA"/>
</dbReference>
<dbReference type="GO" id="GO:0006888">
    <property type="term" value="P:endoplasmic reticulum to Golgi vesicle-mediated transport"/>
    <property type="evidence" value="ECO:0007669"/>
    <property type="project" value="InterPro"/>
</dbReference>
<dbReference type="PANTHER" id="PTHR13520">
    <property type="entry name" value="RAD50-INTERACTING PROTEIN 1 RINT-1"/>
    <property type="match status" value="1"/>
</dbReference>
<evidence type="ECO:0000313" key="1">
    <source>
        <dbReference type="EMBL" id="PSR80710.1"/>
    </source>
</evidence>
<dbReference type="GO" id="GO:0060628">
    <property type="term" value="P:regulation of ER to Golgi vesicle-mediated transport"/>
    <property type="evidence" value="ECO:0007669"/>
    <property type="project" value="TreeGrafter"/>
</dbReference>
<reference evidence="1 2" key="1">
    <citation type="submission" date="2018-02" db="EMBL/GenBank/DDBJ databases">
        <title>Genome sequence of the basidiomycete white-rot fungus Phlebia centrifuga.</title>
        <authorList>
            <person name="Granchi Z."/>
            <person name="Peng M."/>
            <person name="de Vries R.P."/>
            <person name="Hilden K."/>
            <person name="Makela M.R."/>
            <person name="Grigoriev I."/>
            <person name="Riley R."/>
        </authorList>
    </citation>
    <scope>NUCLEOTIDE SEQUENCE [LARGE SCALE GENOMIC DNA]</scope>
    <source>
        <strain evidence="1 2">FBCC195</strain>
    </source>
</reference>
<dbReference type="GO" id="GO:0070939">
    <property type="term" value="C:Dsl1/NZR complex"/>
    <property type="evidence" value="ECO:0007669"/>
    <property type="project" value="InterPro"/>
</dbReference>
<gene>
    <name evidence="1" type="ORF">PHLCEN_2v6626</name>
</gene>
<dbReference type="AlphaFoldDB" id="A0A2R6NYT7"/>
<sequence length="567" mass="63661">MKSEKDGLYPLQALVQSISLRFKYHFEGTRQTNRLDKPEWYFTHVLNASHEHRAFMENIVQRLLSSTEYRHIIAWREFTYLLLPLLHRKLRRTVPALVPHPPILAHTIYQALSFDSALKEEGFEIRGTSATASKGKDGKQEEKEQKWEGVSEVILGRREWFEAWMEGERVFAMDQYMEIISAQDAWLIIDDTGDDDESVIDRELKPTNSARRVKALVEQVTDRYSPLPQFVHRTRFMIVVQLPLLESYHARISSSLDAFETLSSTFMRAVPGALGSDPARPGDPKRLTSGVDGVQRLCKALVSAKYLAAAMEAWGEDLFFLELWSEINRKAALRSRAEAAVSLPDPKGAEDDVPEGTIFEELVVQYGKLVGRAEEMIVHTVCSEVESSLRAHLISGNSTQSTPASNVDGDHDIGLPPTLLGPIALLSSHLTYLQSSLPQATVTTLYRRIASHLATHILQRAIMYRGCARISPQEGKTIMTECELWVETCRHALSRSSGRAEAPWRPLLQAGRIVGAQGDSWRRIVDATLGRTTDQDWETVMLDAVGLAELSREDVSQAVKARADSGM</sequence>
<dbReference type="Gene3D" id="1.20.58.1420">
    <property type="entry name" value="Dsl1p vesicle tethering complex, Tip20p subunit, domain B"/>
    <property type="match status" value="1"/>
</dbReference>
<proteinExistence type="predicted"/>
<dbReference type="PANTHER" id="PTHR13520:SF0">
    <property type="entry name" value="RAD50-INTERACTING PROTEIN 1"/>
    <property type="match status" value="1"/>
</dbReference>
<dbReference type="OrthoDB" id="407410at2759"/>
<dbReference type="Proteomes" id="UP000186601">
    <property type="component" value="Unassembled WGS sequence"/>
</dbReference>
<dbReference type="InterPro" id="IPR007528">
    <property type="entry name" value="RINT1_Tip20"/>
</dbReference>
<accession>A0A2R6NYT7</accession>
<keyword evidence="2" id="KW-1185">Reference proteome</keyword>
<dbReference type="Gene3D" id="1.20.58.670">
    <property type="entry name" value="Dsl1p vesicle tethering complex, Tip20p subunit, domain D"/>
    <property type="match status" value="1"/>
</dbReference>
<dbReference type="InterPro" id="IPR042044">
    <property type="entry name" value="EXOC6PINT-1/Sec15/Tip20_C_dom2"/>
</dbReference>
<dbReference type="PROSITE" id="PS51386">
    <property type="entry name" value="RINT1_TIP20"/>
    <property type="match status" value="1"/>
</dbReference>
<protein>
    <submittedName>
        <fullName evidence="1">Uncharacterized protein</fullName>
    </submittedName>
</protein>
<organism evidence="1 2">
    <name type="scientific">Hermanssonia centrifuga</name>
    <dbReference type="NCBI Taxonomy" id="98765"/>
    <lineage>
        <taxon>Eukaryota</taxon>
        <taxon>Fungi</taxon>
        <taxon>Dikarya</taxon>
        <taxon>Basidiomycota</taxon>
        <taxon>Agaricomycotina</taxon>
        <taxon>Agaricomycetes</taxon>
        <taxon>Polyporales</taxon>
        <taxon>Meruliaceae</taxon>
        <taxon>Hermanssonia</taxon>
    </lineage>
</organism>